<keyword evidence="4" id="KW-0442">Lipid degradation</keyword>
<keyword evidence="2 7" id="KW-0732">Signal</keyword>
<feature type="signal peptide" evidence="7">
    <location>
        <begin position="1"/>
        <end position="20"/>
    </location>
</feature>
<dbReference type="EMBL" id="CVRI01000038">
    <property type="protein sequence ID" value="CRK94337.1"/>
    <property type="molecule type" value="Genomic_DNA"/>
</dbReference>
<evidence type="ECO:0000256" key="1">
    <source>
        <dbReference type="ARBA" id="ARBA00010701"/>
    </source>
</evidence>
<dbReference type="Pfam" id="PF04083">
    <property type="entry name" value="Abhydro_lipase"/>
    <property type="match status" value="2"/>
</dbReference>
<dbReference type="PANTHER" id="PTHR11005">
    <property type="entry name" value="LYSOSOMAL ACID LIPASE-RELATED"/>
    <property type="match status" value="1"/>
</dbReference>
<organism evidence="9 10">
    <name type="scientific">Clunio marinus</name>
    <dbReference type="NCBI Taxonomy" id="568069"/>
    <lineage>
        <taxon>Eukaryota</taxon>
        <taxon>Metazoa</taxon>
        <taxon>Ecdysozoa</taxon>
        <taxon>Arthropoda</taxon>
        <taxon>Hexapoda</taxon>
        <taxon>Insecta</taxon>
        <taxon>Pterygota</taxon>
        <taxon>Neoptera</taxon>
        <taxon>Endopterygota</taxon>
        <taxon>Diptera</taxon>
        <taxon>Nematocera</taxon>
        <taxon>Chironomoidea</taxon>
        <taxon>Chironomidae</taxon>
        <taxon>Clunio</taxon>
    </lineage>
</organism>
<feature type="chain" id="PRO_5013266818" evidence="7">
    <location>
        <begin position="21"/>
        <end position="718"/>
    </location>
</feature>
<dbReference type="AlphaFoldDB" id="A0A1J1I7E6"/>
<evidence type="ECO:0000313" key="10">
    <source>
        <dbReference type="Proteomes" id="UP000183832"/>
    </source>
</evidence>
<dbReference type="FunFam" id="3.40.50.1820:FF:000021">
    <property type="entry name" value="Lipase"/>
    <property type="match status" value="2"/>
</dbReference>
<dbReference type="OrthoDB" id="9974421at2759"/>
<evidence type="ECO:0000313" key="9">
    <source>
        <dbReference type="EMBL" id="CRK94337.1"/>
    </source>
</evidence>
<dbReference type="GO" id="GO:0016042">
    <property type="term" value="P:lipid catabolic process"/>
    <property type="evidence" value="ECO:0007669"/>
    <property type="project" value="UniProtKB-KW"/>
</dbReference>
<feature type="domain" description="Partial AB-hydrolase lipase" evidence="8">
    <location>
        <begin position="369"/>
        <end position="424"/>
    </location>
</feature>
<dbReference type="Proteomes" id="UP000183832">
    <property type="component" value="Unassembled WGS sequence"/>
</dbReference>
<keyword evidence="5" id="KW-0443">Lipid metabolism</keyword>
<sequence>MNFMLNSLIILILLLHYCNADDVESLIETAGYKSETHKVVTEDGYKLKVHRIKAKVPGNMLGPVFFMHGMLASASDYLVLGGKKAFPFLLSDSGFDIWFGNSRGNDNSLKHQTLKTDTNEYWDFSWHEIGYYDLPAMIDYMLNETKSLKTYYVGHSQGCTSLAVLLSTRPEYNAKIIQAHLMAPAVFMANFPHAILRSFLDIVGKLADDGNFNIVSNSRILNYLNSISRVLCADKTLSSGVCAASVSFICGENKGPTEIDPDILPDLLTHLSHAISLKQMSHYLQIYKSGRFQKYDFKKRNKAVYNASLPPAYDLKQMVAPTYIYSGACDSLVSIHDIEHLRNVLPNVREYRRRFSSHQTFHCVADKLSQIINNSGYCGECYKVKTNDGYILKVHRVKAQNNLTDKGTVFLMHGLFRDSSDYLAAGPKVSLPYYLADHGYDVWLGNARGTKHSNEHEKYLFNCKEFWKFSFHEIGLFDLPAMLNFVFDYTKDSKTFYVGHSQGGSSLLALLSSLPKYNEKIIQAHLLTPAAFMKNSTMVLQKISDKIGKVNISPILKLSKQICYLNGYNHETAMKIYKNVTCSIVGKNKHETQVSEEALKIFQDNMSPTVSAMQLMHFLQLHISGKFQQYDYGERNWDFYKSQKPPEYQLSKVTTPVYLYSASEDALIVPSDVEHLKTILPNVKNHEVINDWNHLDVVLGKNSRKSLYKNILRSMTMN</sequence>
<evidence type="ECO:0000256" key="6">
    <source>
        <dbReference type="ARBA" id="ARBA00023180"/>
    </source>
</evidence>
<keyword evidence="6" id="KW-0325">Glycoprotein</keyword>
<evidence type="ECO:0000256" key="5">
    <source>
        <dbReference type="ARBA" id="ARBA00023098"/>
    </source>
</evidence>
<reference evidence="9 10" key="1">
    <citation type="submission" date="2015-04" db="EMBL/GenBank/DDBJ databases">
        <authorList>
            <person name="Syromyatnikov M.Y."/>
            <person name="Popov V.N."/>
        </authorList>
    </citation>
    <scope>NUCLEOTIDE SEQUENCE [LARGE SCALE GENOMIC DNA]</scope>
</reference>
<evidence type="ECO:0000256" key="4">
    <source>
        <dbReference type="ARBA" id="ARBA00022963"/>
    </source>
</evidence>
<evidence type="ECO:0000256" key="7">
    <source>
        <dbReference type="SAM" id="SignalP"/>
    </source>
</evidence>
<dbReference type="GO" id="GO:0016787">
    <property type="term" value="F:hydrolase activity"/>
    <property type="evidence" value="ECO:0007669"/>
    <property type="project" value="UniProtKB-KW"/>
</dbReference>
<comment type="similarity">
    <text evidence="1">Belongs to the AB hydrolase superfamily. Lipase family.</text>
</comment>
<keyword evidence="3" id="KW-0378">Hydrolase</keyword>
<evidence type="ECO:0000256" key="2">
    <source>
        <dbReference type="ARBA" id="ARBA00022729"/>
    </source>
</evidence>
<gene>
    <name evidence="9" type="primary">similar to Lipase 3</name>
    <name evidence="9" type="ORF">CLUMA_CG007852</name>
</gene>
<evidence type="ECO:0000256" key="3">
    <source>
        <dbReference type="ARBA" id="ARBA00022801"/>
    </source>
</evidence>
<feature type="domain" description="Partial AB-hydrolase lipase" evidence="8">
    <location>
        <begin position="24"/>
        <end position="79"/>
    </location>
</feature>
<accession>A0A1J1I7E6</accession>
<evidence type="ECO:0000259" key="8">
    <source>
        <dbReference type="Pfam" id="PF04083"/>
    </source>
</evidence>
<dbReference type="InterPro" id="IPR006693">
    <property type="entry name" value="AB_hydrolase_lipase"/>
</dbReference>
<dbReference type="Gene3D" id="3.40.50.1820">
    <property type="entry name" value="alpha/beta hydrolase"/>
    <property type="match status" value="2"/>
</dbReference>
<keyword evidence="10" id="KW-1185">Reference proteome</keyword>
<dbReference type="SUPFAM" id="SSF53474">
    <property type="entry name" value="alpha/beta-Hydrolases"/>
    <property type="match status" value="2"/>
</dbReference>
<name>A0A1J1I7E6_9DIPT</name>
<proteinExistence type="inferred from homology"/>
<protein>
    <submittedName>
        <fullName evidence="9">CLUMA_CG007852, isoform A</fullName>
    </submittedName>
</protein>
<dbReference type="STRING" id="568069.A0A1J1I7E6"/>
<dbReference type="InterPro" id="IPR029058">
    <property type="entry name" value="AB_hydrolase_fold"/>
</dbReference>